<evidence type="ECO:0000256" key="10">
    <source>
        <dbReference type="ARBA" id="ARBA00023237"/>
    </source>
</evidence>
<evidence type="ECO:0000256" key="11">
    <source>
        <dbReference type="SAM" id="SignalP"/>
    </source>
</evidence>
<keyword evidence="10" id="KW-0998">Cell outer membrane</keyword>
<dbReference type="CDD" id="cd00342">
    <property type="entry name" value="gram_neg_porins"/>
    <property type="match status" value="1"/>
</dbReference>
<keyword evidence="4" id="KW-1134">Transmembrane beta strand</keyword>
<accession>A0ABM8CK62</accession>
<dbReference type="SUPFAM" id="SSF56935">
    <property type="entry name" value="Porins"/>
    <property type="match status" value="1"/>
</dbReference>
<proteinExistence type="predicted"/>
<evidence type="ECO:0000256" key="9">
    <source>
        <dbReference type="ARBA" id="ARBA00023136"/>
    </source>
</evidence>
<evidence type="ECO:0000256" key="4">
    <source>
        <dbReference type="ARBA" id="ARBA00022452"/>
    </source>
</evidence>
<dbReference type="PANTHER" id="PTHR34501:SF9">
    <property type="entry name" value="MAJOR OUTER MEMBRANE PROTEIN P.IA"/>
    <property type="match status" value="1"/>
</dbReference>
<evidence type="ECO:0000313" key="14">
    <source>
        <dbReference type="Proteomes" id="UP001211204"/>
    </source>
</evidence>
<keyword evidence="9" id="KW-0472">Membrane</keyword>
<dbReference type="InterPro" id="IPR023614">
    <property type="entry name" value="Porin_dom_sf"/>
</dbReference>
<keyword evidence="6 11" id="KW-0732">Signal</keyword>
<evidence type="ECO:0000256" key="1">
    <source>
        <dbReference type="ARBA" id="ARBA00004571"/>
    </source>
</evidence>
<dbReference type="PANTHER" id="PTHR34501">
    <property type="entry name" value="PROTEIN YDDL-RELATED"/>
    <property type="match status" value="1"/>
</dbReference>
<evidence type="ECO:0000256" key="8">
    <source>
        <dbReference type="ARBA" id="ARBA00023114"/>
    </source>
</evidence>
<sequence length="438" mass="45223">MKKSLLAVAAIGAFASAAQAQSSVTVYGILDVGYIGSNAKEGTGGVNKIQKSAFGQSAEQTSRLGFKGTEDLGGGSSAFFTVELGLTPQNPNLSGGSAGDGLQQTTNGAGSAIDNRQSFVGLKKNGIGQFAFGRQYTPVFNTGAATSPGQYNNVVGDVVYNGSSSAYFSGATTASGNNNGLGFTNRASNALTAQSDRFAGFQVGGMYALNNQNQSQTTSAAGATTGGNTNWNGWGLNGNFTWQKLYVGVAYQSFKTQYTSFQDTTTGNYNFGGNSVTGGVRIDNNGVLANPNQTSDKQTLVGATYDFGILKAYAQWVGRKVQNDTSLSVAQLTAGGSTATSAVAAGEQLNRNAQQIGVRSYITPTIESWASIGTGKIKSTVGTASANFVGWQLGSNYYVSKRTNLYAIYGQTQTSSVSGNTGSGNGANQYAVGVRHTF</sequence>
<protein>
    <submittedName>
        <fullName evidence="13">Porin</fullName>
    </submittedName>
</protein>
<evidence type="ECO:0000256" key="5">
    <source>
        <dbReference type="ARBA" id="ARBA00022692"/>
    </source>
</evidence>
<name>A0ABM8CK62_9BURK</name>
<gene>
    <name evidence="13" type="ORF">PKF032_01150</name>
</gene>
<dbReference type="Proteomes" id="UP001211204">
    <property type="component" value="Chromosome"/>
</dbReference>
<dbReference type="Gene3D" id="2.40.160.10">
    <property type="entry name" value="Porin"/>
    <property type="match status" value="1"/>
</dbReference>
<keyword evidence="7" id="KW-0406">Ion transport</keyword>
<evidence type="ECO:0000256" key="3">
    <source>
        <dbReference type="ARBA" id="ARBA00022448"/>
    </source>
</evidence>
<feature type="signal peptide" evidence="11">
    <location>
        <begin position="1"/>
        <end position="20"/>
    </location>
</feature>
<comment type="subcellular location">
    <subcellularLocation>
        <location evidence="1">Cell outer membrane</location>
        <topology evidence="1">Multi-pass membrane protein</topology>
    </subcellularLocation>
</comment>
<keyword evidence="14" id="KW-1185">Reference proteome</keyword>
<keyword evidence="3" id="KW-0813">Transport</keyword>
<feature type="chain" id="PRO_5047164709" evidence="11">
    <location>
        <begin position="21"/>
        <end position="438"/>
    </location>
</feature>
<keyword evidence="5" id="KW-0812">Transmembrane</keyword>
<evidence type="ECO:0000256" key="6">
    <source>
        <dbReference type="ARBA" id="ARBA00022729"/>
    </source>
</evidence>
<evidence type="ECO:0000256" key="7">
    <source>
        <dbReference type="ARBA" id="ARBA00023065"/>
    </source>
</evidence>
<dbReference type="InterPro" id="IPR033900">
    <property type="entry name" value="Gram_neg_porin_domain"/>
</dbReference>
<dbReference type="Pfam" id="PF13609">
    <property type="entry name" value="Porin_4"/>
    <property type="match status" value="1"/>
</dbReference>
<evidence type="ECO:0000313" key="13">
    <source>
        <dbReference type="EMBL" id="BDT78227.1"/>
    </source>
</evidence>
<evidence type="ECO:0000256" key="2">
    <source>
        <dbReference type="ARBA" id="ARBA00011233"/>
    </source>
</evidence>
<keyword evidence="8" id="KW-0626">Porin</keyword>
<evidence type="ECO:0000259" key="12">
    <source>
        <dbReference type="Pfam" id="PF13609"/>
    </source>
</evidence>
<feature type="domain" description="Porin" evidence="12">
    <location>
        <begin position="7"/>
        <end position="415"/>
    </location>
</feature>
<organism evidence="13 14">
    <name type="scientific">Polynucleobacter yangtzensis</name>
    <dbReference type="NCBI Taxonomy" id="1743159"/>
    <lineage>
        <taxon>Bacteria</taxon>
        <taxon>Pseudomonadati</taxon>
        <taxon>Pseudomonadota</taxon>
        <taxon>Betaproteobacteria</taxon>
        <taxon>Burkholderiales</taxon>
        <taxon>Burkholderiaceae</taxon>
        <taxon>Polynucleobacter</taxon>
    </lineage>
</organism>
<dbReference type="EMBL" id="AP026974">
    <property type="protein sequence ID" value="BDT78227.1"/>
    <property type="molecule type" value="Genomic_DNA"/>
</dbReference>
<dbReference type="InterPro" id="IPR050298">
    <property type="entry name" value="Gram-neg_bact_OMP"/>
</dbReference>
<reference evidence="13 14" key="1">
    <citation type="submission" date="2022-11" db="EMBL/GenBank/DDBJ databases">
        <title>Complete Genome Sequences of three Polynucleobacter sp. Subcluster PnecC Strains KF022, KF023, and KF032 Isolated from a Shallow Eutrophic Lake in Japan.</title>
        <authorList>
            <person name="Ogata Y."/>
            <person name="Watanabe K."/>
            <person name="Takemine S."/>
            <person name="Shindo C."/>
            <person name="Kurokawa R."/>
            <person name="Suda W."/>
        </authorList>
    </citation>
    <scope>NUCLEOTIDE SEQUENCE [LARGE SCALE GENOMIC DNA]</scope>
    <source>
        <strain evidence="13 14">KF032</strain>
    </source>
</reference>
<comment type="subunit">
    <text evidence="2">Homotrimer.</text>
</comment>
<dbReference type="RefSeq" id="WP_281745364.1">
    <property type="nucleotide sequence ID" value="NZ_AP026974.1"/>
</dbReference>